<keyword evidence="2" id="KW-0521">NADP</keyword>
<gene>
    <name evidence="5" type="ORF">FB554_2792</name>
</gene>
<dbReference type="PRINTS" id="PR00081">
    <property type="entry name" value="GDHRDH"/>
</dbReference>
<comment type="similarity">
    <text evidence="1 4">Belongs to the short-chain dehydrogenases/reductases (SDR) family.</text>
</comment>
<evidence type="ECO:0000256" key="3">
    <source>
        <dbReference type="ARBA" id="ARBA00023002"/>
    </source>
</evidence>
<dbReference type="PANTHER" id="PTHR43391:SF14">
    <property type="entry name" value="DEHYDROGENASE_REDUCTASE SDR FAMILY PROTEIN 7-LIKE"/>
    <property type="match status" value="1"/>
</dbReference>
<dbReference type="Gene3D" id="3.40.50.720">
    <property type="entry name" value="NAD(P)-binding Rossmann-like Domain"/>
    <property type="match status" value="1"/>
</dbReference>
<organism evidence="5 6">
    <name type="scientific">Barrientosiimonas humi</name>
    <dbReference type="NCBI Taxonomy" id="999931"/>
    <lineage>
        <taxon>Bacteria</taxon>
        <taxon>Bacillati</taxon>
        <taxon>Actinomycetota</taxon>
        <taxon>Actinomycetes</taxon>
        <taxon>Micrococcales</taxon>
        <taxon>Dermacoccaceae</taxon>
        <taxon>Barrientosiimonas</taxon>
    </lineage>
</organism>
<protein>
    <submittedName>
        <fullName evidence="5">NADP-dependent 3-hydroxy acid dehydrogenase YdfG</fullName>
    </submittedName>
</protein>
<dbReference type="PRINTS" id="PR00080">
    <property type="entry name" value="SDRFAMILY"/>
</dbReference>
<evidence type="ECO:0000256" key="4">
    <source>
        <dbReference type="RuleBase" id="RU000363"/>
    </source>
</evidence>
<proteinExistence type="inferred from homology"/>
<keyword evidence="3" id="KW-0560">Oxidoreductase</keyword>
<accession>A0A542XFL8</accession>
<dbReference type="Proteomes" id="UP000318336">
    <property type="component" value="Unassembled WGS sequence"/>
</dbReference>
<dbReference type="EMBL" id="VFOK01000001">
    <property type="protein sequence ID" value="TQL34616.1"/>
    <property type="molecule type" value="Genomic_DNA"/>
</dbReference>
<dbReference type="Pfam" id="PF00106">
    <property type="entry name" value="adh_short"/>
    <property type="match status" value="1"/>
</dbReference>
<evidence type="ECO:0000313" key="5">
    <source>
        <dbReference type="EMBL" id="TQL34616.1"/>
    </source>
</evidence>
<name>A0A542XFL8_9MICO</name>
<dbReference type="OrthoDB" id="9775296at2"/>
<dbReference type="SUPFAM" id="SSF51735">
    <property type="entry name" value="NAD(P)-binding Rossmann-fold domains"/>
    <property type="match status" value="1"/>
</dbReference>
<evidence type="ECO:0000256" key="2">
    <source>
        <dbReference type="ARBA" id="ARBA00022857"/>
    </source>
</evidence>
<dbReference type="RefSeq" id="WP_142006988.1">
    <property type="nucleotide sequence ID" value="NZ_CAJTBP010000001.1"/>
</dbReference>
<evidence type="ECO:0000256" key="1">
    <source>
        <dbReference type="ARBA" id="ARBA00006484"/>
    </source>
</evidence>
<dbReference type="CDD" id="cd05233">
    <property type="entry name" value="SDR_c"/>
    <property type="match status" value="1"/>
</dbReference>
<reference evidence="5 6" key="1">
    <citation type="submission" date="2019-06" db="EMBL/GenBank/DDBJ databases">
        <title>Sequencing the genomes of 1000 actinobacteria strains.</title>
        <authorList>
            <person name="Klenk H.-P."/>
        </authorList>
    </citation>
    <scope>NUCLEOTIDE SEQUENCE [LARGE SCALE GENOMIC DNA]</scope>
    <source>
        <strain evidence="5 6">DSM 24617</strain>
    </source>
</reference>
<sequence length="289" mass="31131">MSKPRSYAGQYAIVTGGASGLGLELVRLLAADGATVLAVDLHEQAPEGALPEGVLYRRLDVRDEEGWDELRNWVEATWGRLDLLVSNAGIAVGGRIDVTGLEDWDRAVSINLMGIVKGVRTFAPMLKEQGSGQLVQTASLAGLIHAPGMAAYNVVKAGVVALSETLRHELAPYDIGVSVICPAFFRTNLAESLHGKDVHLEQSAVNLINKAPRSAEQVAAKAFAGMQRGTFIILTDRDGEVAYRGKRFTRPVYDRLMVRAGQEMRDGGTGSGMLEKLAQVQGKVARRRP</sequence>
<dbReference type="AlphaFoldDB" id="A0A542XFL8"/>
<dbReference type="PANTHER" id="PTHR43391">
    <property type="entry name" value="RETINOL DEHYDROGENASE-RELATED"/>
    <property type="match status" value="1"/>
</dbReference>
<dbReference type="InterPro" id="IPR036291">
    <property type="entry name" value="NAD(P)-bd_dom_sf"/>
</dbReference>
<keyword evidence="6" id="KW-1185">Reference proteome</keyword>
<evidence type="ECO:0000313" key="6">
    <source>
        <dbReference type="Proteomes" id="UP000318336"/>
    </source>
</evidence>
<comment type="caution">
    <text evidence="5">The sequence shown here is derived from an EMBL/GenBank/DDBJ whole genome shotgun (WGS) entry which is preliminary data.</text>
</comment>
<dbReference type="GO" id="GO:0016491">
    <property type="term" value="F:oxidoreductase activity"/>
    <property type="evidence" value="ECO:0007669"/>
    <property type="project" value="UniProtKB-KW"/>
</dbReference>
<dbReference type="InterPro" id="IPR002347">
    <property type="entry name" value="SDR_fam"/>
</dbReference>